<keyword evidence="4" id="KW-1185">Reference proteome</keyword>
<dbReference type="GO" id="GO:0004035">
    <property type="term" value="F:alkaline phosphatase activity"/>
    <property type="evidence" value="ECO:0007669"/>
    <property type="project" value="UniProtKB-EC"/>
</dbReference>
<sequence>MKRLKIDDKYMKSRIQMIPLMSLIATLALVSLSTAAEQQMSTQMDPSRQRFKVVVGSCLHQDKAQPIWQPMLQEHADLFMLLGDNIYGDTEDMGELEQKYHKQWSTPGMQKMLASTPTIGIWDDHDFGENDAGKAYPQKEASRQIMLDYFNEPKDSNRRRRDDGIYTSYFYGESPHRVQIILPDLRWNRDDLKHVTRLEYALKKKPNNQGPYVPHTEPSQKMLGDKQWAWLEKELQKPADVRILASSLQLLPEFSGWESWANFPQERQRLLDVIDSLNINNLVIVSGDTHWSELSQVKRKNGASLWEMTSSGLTEEWKQVSPNKHRVGNSFSKANYGVLDIQFEEKGVRVTMIVKDDTGEVKMQQALSLH</sequence>
<dbReference type="Proteomes" id="UP001461163">
    <property type="component" value="Unassembled WGS sequence"/>
</dbReference>
<comment type="caution">
    <text evidence="3">The sequence shown here is derived from an EMBL/GenBank/DDBJ whole genome shotgun (WGS) entry which is preliminary data.</text>
</comment>
<dbReference type="EC" id="3.1.3.1" evidence="3"/>
<dbReference type="InterPro" id="IPR018946">
    <property type="entry name" value="PhoD-like_MPP"/>
</dbReference>
<feature type="signal peptide" evidence="1">
    <location>
        <begin position="1"/>
        <end position="35"/>
    </location>
</feature>
<keyword evidence="1" id="KW-0732">Signal</keyword>
<dbReference type="EMBL" id="JBBMQS010000015">
    <property type="protein sequence ID" value="MEM5499583.1"/>
    <property type="molecule type" value="Genomic_DNA"/>
</dbReference>
<reference evidence="3 4" key="1">
    <citation type="submission" date="2024-03" db="EMBL/GenBank/DDBJ databases">
        <title>Community enrichment and isolation of bacterial strains for fucoidan degradation.</title>
        <authorList>
            <person name="Sichert A."/>
        </authorList>
    </citation>
    <scope>NUCLEOTIDE SEQUENCE [LARGE SCALE GENOMIC DNA]</scope>
    <source>
        <strain evidence="3 4">AS12</strain>
    </source>
</reference>
<keyword evidence="3" id="KW-0378">Hydrolase</keyword>
<dbReference type="SUPFAM" id="SSF56300">
    <property type="entry name" value="Metallo-dependent phosphatases"/>
    <property type="match status" value="1"/>
</dbReference>
<feature type="domain" description="PhoD-like phosphatase metallophosphatase" evidence="2">
    <location>
        <begin position="63"/>
        <end position="323"/>
    </location>
</feature>
<accession>A0ABU9T0B6</accession>
<dbReference type="Pfam" id="PF09423">
    <property type="entry name" value="PhoD"/>
    <property type="match status" value="1"/>
</dbReference>
<organism evidence="3 4">
    <name type="scientific">Paraglaciecola mesophila</name>
    <dbReference type="NCBI Taxonomy" id="197222"/>
    <lineage>
        <taxon>Bacteria</taxon>
        <taxon>Pseudomonadati</taxon>
        <taxon>Pseudomonadota</taxon>
        <taxon>Gammaproteobacteria</taxon>
        <taxon>Alteromonadales</taxon>
        <taxon>Alteromonadaceae</taxon>
        <taxon>Paraglaciecola</taxon>
    </lineage>
</organism>
<evidence type="ECO:0000313" key="4">
    <source>
        <dbReference type="Proteomes" id="UP001461163"/>
    </source>
</evidence>
<gene>
    <name evidence="3" type="ORF">WNY77_19385</name>
</gene>
<dbReference type="PANTHER" id="PTHR33987">
    <property type="entry name" value="CALCINEURIN-LIKE METALLO-PHOSPHOESTERASE SUPERFAMILY PROTEIN"/>
    <property type="match status" value="1"/>
</dbReference>
<protein>
    <submittedName>
        <fullName evidence="3">Alkaline phosphatase D family protein</fullName>
        <ecNumber evidence="3">3.1.3.1</ecNumber>
    </submittedName>
</protein>
<name>A0ABU9T0B6_9ALTE</name>
<evidence type="ECO:0000256" key="1">
    <source>
        <dbReference type="SAM" id="SignalP"/>
    </source>
</evidence>
<dbReference type="InterPro" id="IPR029052">
    <property type="entry name" value="Metallo-depent_PP-like"/>
</dbReference>
<dbReference type="Gene3D" id="3.60.21.70">
    <property type="entry name" value="PhoD-like phosphatase"/>
    <property type="match status" value="1"/>
</dbReference>
<feature type="chain" id="PRO_5045059088" evidence="1">
    <location>
        <begin position="36"/>
        <end position="370"/>
    </location>
</feature>
<dbReference type="CDD" id="cd07389">
    <property type="entry name" value="MPP_PhoD"/>
    <property type="match status" value="1"/>
</dbReference>
<proteinExistence type="predicted"/>
<evidence type="ECO:0000259" key="2">
    <source>
        <dbReference type="Pfam" id="PF09423"/>
    </source>
</evidence>
<dbReference type="RefSeq" id="WP_342882672.1">
    <property type="nucleotide sequence ID" value="NZ_JBBMQS010000015.1"/>
</dbReference>
<dbReference type="PANTHER" id="PTHR33987:SF1">
    <property type="entry name" value="CALCINEURIN-LIKE METALLO-PHOSPHOESTERASE SUPERFAMILY PROTEIN"/>
    <property type="match status" value="1"/>
</dbReference>
<evidence type="ECO:0000313" key="3">
    <source>
        <dbReference type="EMBL" id="MEM5499583.1"/>
    </source>
</evidence>
<dbReference type="InterPro" id="IPR038607">
    <property type="entry name" value="PhoD-like_sf"/>
</dbReference>